<dbReference type="RefSeq" id="WP_319694287.1">
    <property type="nucleotide sequence ID" value="NZ_JARAWN010000170.1"/>
</dbReference>
<accession>A0AAJ2UNJ1</accession>
<organism evidence="2 3">
    <name type="scientific">Streptomyces europaeiscabiei</name>
    <dbReference type="NCBI Taxonomy" id="146819"/>
    <lineage>
        <taxon>Bacteria</taxon>
        <taxon>Bacillati</taxon>
        <taxon>Actinomycetota</taxon>
        <taxon>Actinomycetes</taxon>
        <taxon>Kitasatosporales</taxon>
        <taxon>Streptomycetaceae</taxon>
        <taxon>Streptomyces</taxon>
    </lineage>
</organism>
<protein>
    <submittedName>
        <fullName evidence="2">Uncharacterized protein</fullName>
    </submittedName>
</protein>
<dbReference type="InterPro" id="IPR045428">
    <property type="entry name" value="EACC1"/>
</dbReference>
<sequence length="138" mass="14416">MKSADEAQKTTMNGGTVELRIGVDGEGGSATLYRWLARDPDLAYQGRMSPVVTPTSPGEQGGTFEAVNVILANVAALGSLVVAVLTYRSTRRGNSSGSIRFESQGVVVTIEPGTQVSAEEIIARLSDGAGGEQETRQS</sequence>
<keyword evidence="1" id="KW-1133">Transmembrane helix</keyword>
<reference evidence="2" key="1">
    <citation type="journal article" date="2023" name="Microb. Genom.">
        <title>Mesoterricola silvestris gen. nov., sp. nov., Mesoterricola sediminis sp. nov., Geothrix oryzae sp. nov., Geothrix edaphica sp. nov., Geothrix rubra sp. nov., and Geothrix limicola sp. nov., six novel members of Acidobacteriota isolated from soils.</title>
        <authorList>
            <person name="Weisberg A.J."/>
            <person name="Pearce E."/>
            <person name="Kramer C.G."/>
            <person name="Chang J.H."/>
            <person name="Clarke C.R."/>
        </authorList>
    </citation>
    <scope>NUCLEOTIDE SEQUENCE</scope>
    <source>
        <strain evidence="2">ND06-05F</strain>
    </source>
</reference>
<evidence type="ECO:0000313" key="2">
    <source>
        <dbReference type="EMBL" id="MDX3132901.1"/>
    </source>
</evidence>
<dbReference type="Pfam" id="PF19953">
    <property type="entry name" value="EACC1"/>
    <property type="match status" value="1"/>
</dbReference>
<feature type="transmembrane region" description="Helical" evidence="1">
    <location>
        <begin position="66"/>
        <end position="87"/>
    </location>
</feature>
<evidence type="ECO:0000313" key="3">
    <source>
        <dbReference type="Proteomes" id="UP001273589"/>
    </source>
</evidence>
<keyword evidence="1" id="KW-0812">Transmembrane</keyword>
<name>A0AAJ2UNJ1_9ACTN</name>
<dbReference type="Proteomes" id="UP001273589">
    <property type="component" value="Unassembled WGS sequence"/>
</dbReference>
<dbReference type="AlphaFoldDB" id="A0AAJ2UNJ1"/>
<comment type="caution">
    <text evidence="2">The sequence shown here is derived from an EMBL/GenBank/DDBJ whole genome shotgun (WGS) entry which is preliminary data.</text>
</comment>
<dbReference type="EMBL" id="JARAWN010000170">
    <property type="protein sequence ID" value="MDX3132901.1"/>
    <property type="molecule type" value="Genomic_DNA"/>
</dbReference>
<proteinExistence type="predicted"/>
<gene>
    <name evidence="2" type="ORF">PV367_24705</name>
</gene>
<evidence type="ECO:0000256" key="1">
    <source>
        <dbReference type="SAM" id="Phobius"/>
    </source>
</evidence>
<keyword evidence="1" id="KW-0472">Membrane</keyword>